<gene>
    <name evidence="1" type="ORF">SVIM_LOCUS192657</name>
</gene>
<organism evidence="1">
    <name type="scientific">Salix viminalis</name>
    <name type="common">Common osier</name>
    <name type="synonym">Basket willow</name>
    <dbReference type="NCBI Taxonomy" id="40686"/>
    <lineage>
        <taxon>Eukaryota</taxon>
        <taxon>Viridiplantae</taxon>
        <taxon>Streptophyta</taxon>
        <taxon>Embryophyta</taxon>
        <taxon>Tracheophyta</taxon>
        <taxon>Spermatophyta</taxon>
        <taxon>Magnoliopsida</taxon>
        <taxon>eudicotyledons</taxon>
        <taxon>Gunneridae</taxon>
        <taxon>Pentapetalae</taxon>
        <taxon>rosids</taxon>
        <taxon>fabids</taxon>
        <taxon>Malpighiales</taxon>
        <taxon>Salicaceae</taxon>
        <taxon>Saliceae</taxon>
        <taxon>Salix</taxon>
    </lineage>
</organism>
<name>A0A6N2L926_SALVM</name>
<dbReference type="EMBL" id="CAADRP010001224">
    <property type="protein sequence ID" value="VFU37043.1"/>
    <property type="molecule type" value="Genomic_DNA"/>
</dbReference>
<accession>A0A6N2L926</accession>
<dbReference type="AlphaFoldDB" id="A0A6N2L926"/>
<evidence type="ECO:0000313" key="1">
    <source>
        <dbReference type="EMBL" id="VFU37043.1"/>
    </source>
</evidence>
<proteinExistence type="predicted"/>
<sequence length="194" mass="22686">METLQNVTIREVKYFDVSTQRGIIGVVDAVCLLSEESVEHLLVNCHRHWKIWAKFIAWRWGSSYCCPNSLFDSVQQWEVLVEGKFQKKGWFSCYYGFPRLGFGSLFLLILTRLHVWILKALFPDPHHCVLDLLLSSELMDKSSWRFSCLGTLLNGEKILDCNEFQRDIKSMDEGDHLWLRACGKLWQGIDLYFS</sequence>
<reference evidence="1" key="1">
    <citation type="submission" date="2019-03" db="EMBL/GenBank/DDBJ databases">
        <authorList>
            <person name="Mank J."/>
            <person name="Almeida P."/>
        </authorList>
    </citation>
    <scope>NUCLEOTIDE SEQUENCE</scope>
    <source>
        <strain evidence="1">78183</strain>
    </source>
</reference>
<protein>
    <submittedName>
        <fullName evidence="1">Uncharacterized protein</fullName>
    </submittedName>
</protein>